<evidence type="ECO:0000256" key="2">
    <source>
        <dbReference type="ARBA" id="ARBA00005272"/>
    </source>
</evidence>
<evidence type="ECO:0000256" key="1">
    <source>
        <dbReference type="ARBA" id="ARBA00001974"/>
    </source>
</evidence>
<reference evidence="7" key="2">
    <citation type="submission" date="2020-02" db="EMBL/GenBank/DDBJ databases">
        <authorList>
            <person name="Matsumoto Y."/>
            <person name="Motooka D."/>
            <person name="Nakamura S."/>
        </authorList>
    </citation>
    <scope>NUCLEOTIDE SEQUENCE</scope>
    <source>
        <strain evidence="7">JCM 13671</strain>
    </source>
</reference>
<dbReference type="SUPFAM" id="SSF51905">
    <property type="entry name" value="FAD/NAD(P)-binding domain"/>
    <property type="match status" value="1"/>
</dbReference>
<dbReference type="Gene3D" id="3.50.50.100">
    <property type="match status" value="1"/>
</dbReference>
<protein>
    <submittedName>
        <fullName evidence="7">Pyridine nucleotide-disulfide oxidoreductase</fullName>
    </submittedName>
</protein>
<dbReference type="Pfam" id="PF07992">
    <property type="entry name" value="Pyr_redox_2"/>
    <property type="match status" value="1"/>
</dbReference>
<dbReference type="EMBL" id="AP022612">
    <property type="protein sequence ID" value="BBZ34621.1"/>
    <property type="molecule type" value="Genomic_DNA"/>
</dbReference>
<evidence type="ECO:0000259" key="6">
    <source>
        <dbReference type="Pfam" id="PF07992"/>
    </source>
</evidence>
<organism evidence="7 8">
    <name type="scientific">Mycolicibacterium confluentis</name>
    <dbReference type="NCBI Taxonomy" id="28047"/>
    <lineage>
        <taxon>Bacteria</taxon>
        <taxon>Bacillati</taxon>
        <taxon>Actinomycetota</taxon>
        <taxon>Actinomycetes</taxon>
        <taxon>Mycobacteriales</taxon>
        <taxon>Mycobacteriaceae</taxon>
        <taxon>Mycolicibacterium</taxon>
    </lineage>
</organism>
<dbReference type="Proteomes" id="UP000466931">
    <property type="component" value="Chromosome"/>
</dbReference>
<gene>
    <name evidence="7" type="ORF">MCNF_32260</name>
</gene>
<dbReference type="PRINTS" id="PR00411">
    <property type="entry name" value="PNDRDTASEI"/>
</dbReference>
<keyword evidence="3" id="KW-0285">Flavoprotein</keyword>
<name>A0A7I7Y0H0_9MYCO</name>
<accession>A0A7I7Y0H0</accession>
<keyword evidence="4" id="KW-0274">FAD</keyword>
<keyword evidence="8" id="KW-1185">Reference proteome</keyword>
<reference evidence="7" key="1">
    <citation type="journal article" date="2019" name="Emerg. Microbes Infect.">
        <title>Comprehensive subspecies identification of 175 nontuberculous mycobacteria species based on 7547 genomic profiles.</title>
        <authorList>
            <person name="Matsumoto Y."/>
            <person name="Kinjo T."/>
            <person name="Motooka D."/>
            <person name="Nabeya D."/>
            <person name="Jung N."/>
            <person name="Uechi K."/>
            <person name="Horii T."/>
            <person name="Iida T."/>
            <person name="Fujita J."/>
            <person name="Nakamura S."/>
        </authorList>
    </citation>
    <scope>NUCLEOTIDE SEQUENCE [LARGE SCALE GENOMIC DNA]</scope>
    <source>
        <strain evidence="7">JCM 13671</strain>
    </source>
</reference>
<evidence type="ECO:0000256" key="5">
    <source>
        <dbReference type="ARBA" id="ARBA00023002"/>
    </source>
</evidence>
<dbReference type="InterPro" id="IPR023753">
    <property type="entry name" value="FAD/NAD-binding_dom"/>
</dbReference>
<feature type="domain" description="FAD/NAD(P)-binding" evidence="6">
    <location>
        <begin position="15"/>
        <end position="327"/>
    </location>
</feature>
<comment type="cofactor">
    <cofactor evidence="1">
        <name>FAD</name>
        <dbReference type="ChEBI" id="CHEBI:57692"/>
    </cofactor>
</comment>
<dbReference type="GO" id="GO:0019646">
    <property type="term" value="P:aerobic electron transport chain"/>
    <property type="evidence" value="ECO:0007669"/>
    <property type="project" value="TreeGrafter"/>
</dbReference>
<evidence type="ECO:0000256" key="4">
    <source>
        <dbReference type="ARBA" id="ARBA00022827"/>
    </source>
</evidence>
<keyword evidence="5" id="KW-0560">Oxidoreductase</keyword>
<sequence>MAIEETTNKGVSKVMKILVIGGGFAGVWSAAAAARVARENGTAGTAPQITLVSDSDEMVIRPRLYERDPGQMSVLLDRVLKPIGVERIRARVTKIDTAAKAVTICDATGQVRSLIYDRLVLATGSQVFRPELPGREFLFNIDTIAAADTLERHVQRLETHADNVAPESRFAAVVIGAGFTGLEIATELMGRLREMADAHTGRARVLLVDRCDEVGAQLGEGPRPYITEALQQLGIELRLGSEVSEVTESQVRLADGEIIPTATTVWTVGMSASPLTQMIPGERDGLGRLVVDEFLRVPTTPSVFAAGDTAAATVEGGHVTMQSCQYATPLGKFAGHNVAADLMGLEPVPFAPNPYVTCLDLGPAGAVLTTGWDRRVQMTGSEAKAFKHRINTEWIYPPVDDEDAILRVADYHFTWTMD</sequence>
<proteinExistence type="inferred from homology"/>
<dbReference type="GO" id="GO:0003955">
    <property type="term" value="F:NAD(P)H dehydrogenase (quinone) activity"/>
    <property type="evidence" value="ECO:0007669"/>
    <property type="project" value="TreeGrafter"/>
</dbReference>
<dbReference type="AlphaFoldDB" id="A0A7I7Y0H0"/>
<dbReference type="InterPro" id="IPR036188">
    <property type="entry name" value="FAD/NAD-bd_sf"/>
</dbReference>
<dbReference type="PRINTS" id="PR00368">
    <property type="entry name" value="FADPNR"/>
</dbReference>
<dbReference type="InterPro" id="IPR051169">
    <property type="entry name" value="NADH-Q_oxidoreductase"/>
</dbReference>
<evidence type="ECO:0000313" key="7">
    <source>
        <dbReference type="EMBL" id="BBZ34621.1"/>
    </source>
</evidence>
<dbReference type="PANTHER" id="PTHR42913">
    <property type="entry name" value="APOPTOSIS-INDUCING FACTOR 1"/>
    <property type="match status" value="1"/>
</dbReference>
<comment type="similarity">
    <text evidence="2">Belongs to the NADH dehydrogenase family.</text>
</comment>
<dbReference type="PANTHER" id="PTHR42913:SF3">
    <property type="entry name" value="64 KDA MITOCHONDRIAL NADH DEHYDROGENASE (EUROFUNG)"/>
    <property type="match status" value="1"/>
</dbReference>
<evidence type="ECO:0000256" key="3">
    <source>
        <dbReference type="ARBA" id="ARBA00022630"/>
    </source>
</evidence>
<evidence type="ECO:0000313" key="8">
    <source>
        <dbReference type="Proteomes" id="UP000466931"/>
    </source>
</evidence>